<dbReference type="PANTHER" id="PTHR10357:SF179">
    <property type="entry name" value="NEUTRAL AND BASIC AMINO ACID TRANSPORT PROTEIN RBAT"/>
    <property type="match status" value="1"/>
</dbReference>
<evidence type="ECO:0000256" key="1">
    <source>
        <dbReference type="ARBA" id="ARBA00008061"/>
    </source>
</evidence>
<dbReference type="Gene3D" id="3.20.20.80">
    <property type="entry name" value="Glycosidases"/>
    <property type="match status" value="2"/>
</dbReference>
<comment type="caution">
    <text evidence="8">The sequence shown here is derived from an EMBL/GenBank/DDBJ whole genome shotgun (WGS) entry which is preliminary data.</text>
</comment>
<evidence type="ECO:0000256" key="4">
    <source>
        <dbReference type="ARBA" id="ARBA00023295"/>
    </source>
</evidence>
<dbReference type="Proteomes" id="UP001213000">
    <property type="component" value="Unassembled WGS sequence"/>
</dbReference>
<dbReference type="InterPro" id="IPR027417">
    <property type="entry name" value="P-loop_NTPase"/>
</dbReference>
<dbReference type="EMBL" id="JANIEX010000422">
    <property type="protein sequence ID" value="KAJ3567303.1"/>
    <property type="molecule type" value="Genomic_DNA"/>
</dbReference>
<dbReference type="GO" id="GO:0004574">
    <property type="term" value="F:oligo-1,6-glucosidase activity"/>
    <property type="evidence" value="ECO:0007669"/>
    <property type="project" value="TreeGrafter"/>
</dbReference>
<comment type="similarity">
    <text evidence="1">Belongs to the glycosyl hydrolase 13 family.</text>
</comment>
<dbReference type="GO" id="GO:0004556">
    <property type="term" value="F:alpha-amylase activity"/>
    <property type="evidence" value="ECO:0007669"/>
    <property type="project" value="TreeGrafter"/>
</dbReference>
<dbReference type="PANTHER" id="PTHR10357">
    <property type="entry name" value="ALPHA-AMYLASE FAMILY MEMBER"/>
    <property type="match status" value="1"/>
</dbReference>
<feature type="compositionally biased region" description="Pro residues" evidence="6">
    <location>
        <begin position="717"/>
        <end position="756"/>
    </location>
</feature>
<dbReference type="Pfam" id="PF00128">
    <property type="entry name" value="Alpha-amylase"/>
    <property type="match status" value="1"/>
</dbReference>
<dbReference type="Gene3D" id="3.40.50.300">
    <property type="entry name" value="P-loop containing nucleotide triphosphate hydrolases"/>
    <property type="match status" value="1"/>
</dbReference>
<dbReference type="FunFam" id="3.20.20.80:FF:000064">
    <property type="entry name" value="Oligo-1,6-glucosidase"/>
    <property type="match status" value="1"/>
</dbReference>
<evidence type="ECO:0000256" key="6">
    <source>
        <dbReference type="SAM" id="MobiDB-lite"/>
    </source>
</evidence>
<feature type="region of interest" description="Disordered" evidence="6">
    <location>
        <begin position="699"/>
        <end position="759"/>
    </location>
</feature>
<feature type="domain" description="Glycosyl hydrolase family 13 catalytic" evidence="7">
    <location>
        <begin position="17"/>
        <end position="422"/>
    </location>
</feature>
<dbReference type="GO" id="GO:0005987">
    <property type="term" value="P:sucrose catabolic process"/>
    <property type="evidence" value="ECO:0007669"/>
    <property type="project" value="TreeGrafter"/>
</dbReference>
<accession>A0AAD5VR46</accession>
<evidence type="ECO:0000259" key="7">
    <source>
        <dbReference type="SMART" id="SM00642"/>
    </source>
</evidence>
<gene>
    <name evidence="8" type="ORF">NP233_g6453</name>
</gene>
<evidence type="ECO:0000313" key="8">
    <source>
        <dbReference type="EMBL" id="KAJ3567303.1"/>
    </source>
</evidence>
<dbReference type="GO" id="GO:0004575">
    <property type="term" value="F:sucrose alpha-glucosidase activity"/>
    <property type="evidence" value="ECO:0007669"/>
    <property type="project" value="TreeGrafter"/>
</dbReference>
<dbReference type="GO" id="GO:0000025">
    <property type="term" value="P:maltose catabolic process"/>
    <property type="evidence" value="ECO:0007669"/>
    <property type="project" value="TreeGrafter"/>
</dbReference>
<keyword evidence="5" id="KW-0462">Maltose metabolism</keyword>
<keyword evidence="4" id="KW-0326">Glycosidase</keyword>
<sequence>MVYLHEKTWWKEAVVYQIYPVSFFDSNGDGIGDLNGIHAKLDYLEDLGVDILWLSPIYRSPLADMGYDISDYRDIDPRYGTLSDWDNLLKGVHERGMKLVMDLVVNHSSDEHEWFLQSRSSRDNAKRDWYFWRPPRFDPAGNQLPPNNWRSVFQDLNWENPEVREAVYDLMKFWLDRGCDGFRMDVINLISKTEGLPDAPISDPDEFYQPASVHYANGPRVHEFIKEMRRNVLSQYDIMAVGEASATYDASQLAPYVLPANKELDMIFQFELMRIDTAMEGPNPLPFTKRDWKLEELREIIVRWQLYQREQGFWNTIFIENHDSSRAVSRFGNDSPEWRALSAKMLAILEITQGGTLYLYQGQELGLQNFPRTWGIEEYKDVASQNYWNRILKKRQQETGKQDVDMSDILDGFAQKARDHARVPMQWDASPHAGFTTGTPWMRVNEDYDTWNAAAELKDPSSVLAFYKKALKLRKNNPIFTYGEFVDISNDHPQVFGYLRTLGNTEALVLLNFKETPVSFDIRGADHLTDYELVLTNYDDVELDARSKKPDLQDVAVVLKGLSYPSATSRNFALMLRYRNNEPAKPIYSYFYWGQTANDGRTSYWLQLVALDLSPSGRPHPRFSLDNILVLEKLGSEEQQLTEVLLEEIDPLLIFFGIVNNTVDTSINFIAPSRMYEDGFTFALTYFKLPAYGTNDCSFITRRPPPPPPLRSSSQPRTPPLLPPRPRPSSPRLPPPIPPRIVLPRPPTPQQHPAPQPTQIHELDTSTIGHTKSNNYGHFYQAHNFTINNAQFNDYSLASAGPGLQTLFKHSMPDAFHDSAARYPPPKCHLGTRKEYINWITDWALGKSEYKEPVLWIRGPFGIGKTAVAQSFAEVLKPMNRLTATLFFSRSNANRDDPLRVITSVVFQITTLCKPFANIIDARIRDDLSLPTKSLATQFEELLVAPLSQIDTATNGLEGRVVIIDGLDECRGIAEQSEIIRIIAASAQNRTTPFRWFITSRPEDAIIRTMDSHSISPVVYRIELPVSRDIDHEILLYLTDEFTKIRESHGLPDSWPSDEILALLVERGAGLWIYISTIVRFIKDENSFGPEDQLQVLLGFIEDVSNTLEPNNPLAEMDAFYTLIMQRIPSKIRTVVQKVVFLHSEKYSSYHTPHTLGLSVEQLRRCCLTIQSVLELRGSSTRNLDMHFYHASFLDYLTNPARSREMCIHGEFVIWWRREILDWLHAVCLNSTDSSQLVFPPGTTLHKDIKRGSHYTHVLNLFWVLLAQPDHPVDIPTATRISELPFQKVLRLVPDDEYAFISRQKTGMVLKNLPDECREDIIRTDKCPTPGCTRPYGVWLLGRGDDEAILLLDDDGDLRLRNNLSAPDGQCPCRYPIKLADGDVN</sequence>
<evidence type="ECO:0000313" key="9">
    <source>
        <dbReference type="Proteomes" id="UP001213000"/>
    </source>
</evidence>
<dbReference type="SUPFAM" id="SSF52540">
    <property type="entry name" value="P-loop containing nucleoside triphosphate hydrolases"/>
    <property type="match status" value="1"/>
</dbReference>
<reference evidence="8" key="1">
    <citation type="submission" date="2022-07" db="EMBL/GenBank/DDBJ databases">
        <title>Genome Sequence of Leucocoprinus birnbaumii.</title>
        <authorList>
            <person name="Buettner E."/>
        </authorList>
    </citation>
    <scope>NUCLEOTIDE SEQUENCE</scope>
    <source>
        <strain evidence="8">VT141</strain>
    </source>
</reference>
<dbReference type="SMART" id="SM00642">
    <property type="entry name" value="Aamy"/>
    <property type="match status" value="1"/>
</dbReference>
<keyword evidence="3" id="KW-0378">Hydrolase</keyword>
<dbReference type="SUPFAM" id="SSF51445">
    <property type="entry name" value="(Trans)glycosidases"/>
    <property type="match status" value="1"/>
</dbReference>
<dbReference type="InterPro" id="IPR056884">
    <property type="entry name" value="NPHP3-like_N"/>
</dbReference>
<dbReference type="InterPro" id="IPR017853">
    <property type="entry name" value="GH"/>
</dbReference>
<organism evidence="8 9">
    <name type="scientific">Leucocoprinus birnbaumii</name>
    <dbReference type="NCBI Taxonomy" id="56174"/>
    <lineage>
        <taxon>Eukaryota</taxon>
        <taxon>Fungi</taxon>
        <taxon>Dikarya</taxon>
        <taxon>Basidiomycota</taxon>
        <taxon>Agaricomycotina</taxon>
        <taxon>Agaricomycetes</taxon>
        <taxon>Agaricomycetidae</taxon>
        <taxon>Agaricales</taxon>
        <taxon>Agaricineae</taxon>
        <taxon>Agaricaceae</taxon>
        <taxon>Leucocoprinus</taxon>
    </lineage>
</organism>
<dbReference type="InterPro" id="IPR006047">
    <property type="entry name" value="GH13_cat_dom"/>
</dbReference>
<proteinExistence type="inferred from homology"/>
<dbReference type="InterPro" id="IPR013780">
    <property type="entry name" value="Glyco_hydro_b"/>
</dbReference>
<name>A0AAD5VR46_9AGAR</name>
<dbReference type="FunFam" id="3.20.20.80:FF:000087">
    <property type="entry name" value="Oligo-1,6-glucosidase IMA1"/>
    <property type="match status" value="1"/>
</dbReference>
<dbReference type="SUPFAM" id="SSF51011">
    <property type="entry name" value="Glycosyl hydrolase domain"/>
    <property type="match status" value="1"/>
</dbReference>
<dbReference type="CDD" id="cd11333">
    <property type="entry name" value="AmyAc_SI_OligoGlu_DGase"/>
    <property type="match status" value="1"/>
</dbReference>
<evidence type="ECO:0000256" key="3">
    <source>
        <dbReference type="ARBA" id="ARBA00022801"/>
    </source>
</evidence>
<evidence type="ECO:0000256" key="2">
    <source>
        <dbReference type="ARBA" id="ARBA00022737"/>
    </source>
</evidence>
<dbReference type="Pfam" id="PF24883">
    <property type="entry name" value="NPHP3_N"/>
    <property type="match status" value="1"/>
</dbReference>
<evidence type="ECO:0000256" key="5">
    <source>
        <dbReference type="ARBA" id="ARBA00026248"/>
    </source>
</evidence>
<keyword evidence="9" id="KW-1185">Reference proteome</keyword>
<keyword evidence="2" id="KW-0677">Repeat</keyword>
<protein>
    <recommendedName>
        <fullName evidence="7">Glycosyl hydrolase family 13 catalytic domain-containing protein</fullName>
    </recommendedName>
</protein>
<dbReference type="Gene3D" id="2.60.40.1180">
    <property type="entry name" value="Golgi alpha-mannosidase II"/>
    <property type="match status" value="1"/>
</dbReference>
<dbReference type="GO" id="GO:0033934">
    <property type="term" value="F:glucan 1,4-alpha-maltotriohydrolase activity"/>
    <property type="evidence" value="ECO:0007669"/>
    <property type="project" value="TreeGrafter"/>
</dbReference>